<dbReference type="SMART" id="SM00672">
    <property type="entry name" value="CAP10"/>
    <property type="match status" value="1"/>
</dbReference>
<organism evidence="2">
    <name type="scientific">viral metagenome</name>
    <dbReference type="NCBI Taxonomy" id="1070528"/>
    <lineage>
        <taxon>unclassified sequences</taxon>
        <taxon>metagenomes</taxon>
        <taxon>organismal metagenomes</taxon>
    </lineage>
</organism>
<evidence type="ECO:0000259" key="1">
    <source>
        <dbReference type="PROSITE" id="PS50011"/>
    </source>
</evidence>
<accession>A0A6C0EPT5</accession>
<reference evidence="2" key="1">
    <citation type="journal article" date="2020" name="Nature">
        <title>Giant virus diversity and host interactions through global metagenomics.</title>
        <authorList>
            <person name="Schulz F."/>
            <person name="Roux S."/>
            <person name="Paez-Espino D."/>
            <person name="Jungbluth S."/>
            <person name="Walsh D.A."/>
            <person name="Denef V.J."/>
            <person name="McMahon K.D."/>
            <person name="Konstantinidis K.T."/>
            <person name="Eloe-Fadrosh E.A."/>
            <person name="Kyrpides N.C."/>
            <person name="Woyke T."/>
        </authorList>
    </citation>
    <scope>NUCLEOTIDE SEQUENCE</scope>
    <source>
        <strain evidence="2">GVMAG-M-3300005589-24</strain>
    </source>
</reference>
<dbReference type="InterPro" id="IPR000719">
    <property type="entry name" value="Prot_kinase_dom"/>
</dbReference>
<evidence type="ECO:0000313" key="2">
    <source>
        <dbReference type="EMBL" id="QHT29325.1"/>
    </source>
</evidence>
<dbReference type="InterPro" id="IPR051091">
    <property type="entry name" value="O-Glucosyltr/Glycosyltrsf_90"/>
</dbReference>
<dbReference type="PROSITE" id="PS50011">
    <property type="entry name" value="PROTEIN_KINASE_DOM"/>
    <property type="match status" value="1"/>
</dbReference>
<proteinExistence type="predicted"/>
<dbReference type="PROSITE" id="PS00109">
    <property type="entry name" value="PROTEIN_KINASE_TYR"/>
    <property type="match status" value="1"/>
</dbReference>
<dbReference type="GO" id="GO:0005524">
    <property type="term" value="F:ATP binding"/>
    <property type="evidence" value="ECO:0007669"/>
    <property type="project" value="InterPro"/>
</dbReference>
<dbReference type="Gene3D" id="1.10.510.10">
    <property type="entry name" value="Transferase(Phosphotransferase) domain 1"/>
    <property type="match status" value="1"/>
</dbReference>
<feature type="domain" description="Protein kinase" evidence="1">
    <location>
        <begin position="554"/>
        <end position="866"/>
    </location>
</feature>
<dbReference type="InterPro" id="IPR006598">
    <property type="entry name" value="CAP10"/>
</dbReference>
<name>A0A6C0EPT5_9ZZZZ</name>
<dbReference type="SMART" id="SM00220">
    <property type="entry name" value="S_TKc"/>
    <property type="match status" value="1"/>
</dbReference>
<dbReference type="GO" id="GO:0004672">
    <property type="term" value="F:protein kinase activity"/>
    <property type="evidence" value="ECO:0007669"/>
    <property type="project" value="InterPro"/>
</dbReference>
<dbReference type="AlphaFoldDB" id="A0A6C0EPT5"/>
<dbReference type="PANTHER" id="PTHR12203">
    <property type="entry name" value="KDEL LYS-ASP-GLU-LEU CONTAINING - RELATED"/>
    <property type="match status" value="1"/>
</dbReference>
<dbReference type="PROSITE" id="PS50007">
    <property type="entry name" value="PIPLC_X_DOMAIN"/>
    <property type="match status" value="1"/>
</dbReference>
<dbReference type="InterPro" id="IPR008266">
    <property type="entry name" value="Tyr_kinase_AS"/>
</dbReference>
<dbReference type="SUPFAM" id="SSF56112">
    <property type="entry name" value="Protein kinase-like (PK-like)"/>
    <property type="match status" value="1"/>
</dbReference>
<dbReference type="InterPro" id="IPR011009">
    <property type="entry name" value="Kinase-like_dom_sf"/>
</dbReference>
<dbReference type="Pfam" id="PF05686">
    <property type="entry name" value="Glyco_transf_90"/>
    <property type="match status" value="1"/>
</dbReference>
<sequence length="1099" mass="127561">MSETTTNQYQKKPDYFPSAEDCLQSERQKVNTNPRYKFFNQTHFTAGDIDQFEQHRDASNGRICIPEIDMSQNRFSAEDLLGEIDWEKYRDLDAMSVTNTFNYLFNKFKKGIFIKIKNGSLRVFLPFSKKNFTNEWSRRIHIDPKYGNLLGFIRYTQTMEGRRFFPNRVNKFIDSWYSNNCLVRYEFPIGEGDSNNPNMSDMFAVLCAERKLPDMEFFVNRRDFPLLKTDGTEPYSQMYDTNSMKLLSHNYDTYCPILSMVTAKNFADLPIPTGDDWARVCRREGKYFPKTCTRDFEVTPVPWENRKPMAVFRGGSTGCGVTIETNPRLKLAFLSSTKPTDENGQLLLDAGITNWNLRPRKLKGQKYLQTIDIKKLPFGLVERLSPQEQAEYKYVVDVDGHVSAYRLSFELESGACVLLAASKYKLWFAKLIKPYEHFVPIKSDLSDLLDKIKWCKRHDAKCKRIALNAQEFARTYLSKEGILDYLQRLLFAVKRVNGVYLYNSVSLIDLQYKNEYDMTHGVARFVPPSSKTLNDLSLIPQQHRSYGLLQGVEWIVNKVLEESSFTEVATRKRKIFDNGISSIGEYELAGYSLVRKSSKIPSRKTEMVHEIFVTTKVTNELLKQIPNFVYVFGAYWNDSGMHMILEHVQGETFTQYIRGPNFNIEDFSLILIQLALALHVAQRTCGLVHHDLTPWNVIIQRLPEPVKFDYIIDHETVYTVTTQLVPIIIDMGRSHVIYKNNHYGMINMFQMSTIQDIILILTTSIYEVAVKDNISPKAVNILIRIANFLSGTKYRQKPFVATGKNGLGDIRFFFRKAKRYTELISGNKFDLENKTPLDFVEYMLKNIRFPVQRTNRLNNYMSHGNARQVFDYAFCSTDQERALTFASVFHRVKDCDIPEPSNLLLAYYTAQSLEANLTSVYNIMISFLQATGIESDRYVRKYKRIMKRIRKRFAVESKEAPIEYTLEKVPPIVYHAHTFLFPEQIYKMIEMTKDTIVPVDLTPYKEIIEQMFLYSSASTYALTPEIRSYYTKNFSQLLQGNTVRIKTGIADLVTLRNTASLLYSADSRHIAQKLSEEKGDCAVAQKNYEQYDRILQLLK</sequence>
<dbReference type="PANTHER" id="PTHR12203:SF119">
    <property type="entry name" value="GLYCOSYL TRANSFERASE CAP10 DOMAIN-CONTAINING PROTEIN"/>
    <property type="match status" value="1"/>
</dbReference>
<protein>
    <recommendedName>
        <fullName evidence="1">Protein kinase domain-containing protein</fullName>
    </recommendedName>
</protein>
<dbReference type="EMBL" id="MN738876">
    <property type="protein sequence ID" value="QHT29325.1"/>
    <property type="molecule type" value="Genomic_DNA"/>
</dbReference>